<gene>
    <name evidence="2" type="ORF">AFUB_087380</name>
</gene>
<evidence type="ECO:0000313" key="2">
    <source>
        <dbReference type="EMBL" id="EDP48027.1"/>
    </source>
</evidence>
<proteinExistence type="predicted"/>
<evidence type="ECO:0000256" key="1">
    <source>
        <dbReference type="SAM" id="Phobius"/>
    </source>
</evidence>
<reference evidence="2 3" key="1">
    <citation type="journal article" date="2008" name="PLoS Genet.">
        <title>Genomic islands in the pathogenic filamentous fungus Aspergillus fumigatus.</title>
        <authorList>
            <person name="Fedorova N.D."/>
            <person name="Khaldi N."/>
            <person name="Joardar V.S."/>
            <person name="Maiti R."/>
            <person name="Amedeo P."/>
            <person name="Anderson M.J."/>
            <person name="Crabtree J."/>
            <person name="Silva J.C."/>
            <person name="Badger J.H."/>
            <person name="Albarraq A."/>
            <person name="Angiuoli S."/>
            <person name="Bussey H."/>
            <person name="Bowyer P."/>
            <person name="Cotty P.J."/>
            <person name="Dyer P.S."/>
            <person name="Egan A."/>
            <person name="Galens K."/>
            <person name="Fraser-Liggett C.M."/>
            <person name="Haas B.J."/>
            <person name="Inman J.M."/>
            <person name="Kent R."/>
            <person name="Lemieux S."/>
            <person name="Malavazi I."/>
            <person name="Orvis J."/>
            <person name="Roemer T."/>
            <person name="Ronning C.M."/>
            <person name="Sundaram J.P."/>
            <person name="Sutton G."/>
            <person name="Turner G."/>
            <person name="Venter J.C."/>
            <person name="White O.R."/>
            <person name="Whitty B.R."/>
            <person name="Youngman P."/>
            <person name="Wolfe K.H."/>
            <person name="Goldman G.H."/>
            <person name="Wortman J.R."/>
            <person name="Jiang B."/>
            <person name="Denning D.W."/>
            <person name="Nierman W.C."/>
        </authorList>
    </citation>
    <scope>NUCLEOTIDE SEQUENCE [LARGE SCALE GENOMIC DNA]</scope>
    <source>
        <strain evidence="3">CBS 144.89 / FGSC A1163 / CEA10</strain>
    </source>
</reference>
<dbReference type="AlphaFoldDB" id="B0YBP6"/>
<organism evidence="2 3">
    <name type="scientific">Aspergillus fumigatus (strain CBS 144.89 / FGSC A1163 / CEA10)</name>
    <name type="common">Neosartorya fumigata</name>
    <dbReference type="NCBI Taxonomy" id="451804"/>
    <lineage>
        <taxon>Eukaryota</taxon>
        <taxon>Fungi</taxon>
        <taxon>Dikarya</taxon>
        <taxon>Ascomycota</taxon>
        <taxon>Pezizomycotina</taxon>
        <taxon>Eurotiomycetes</taxon>
        <taxon>Eurotiomycetidae</taxon>
        <taxon>Eurotiales</taxon>
        <taxon>Aspergillaceae</taxon>
        <taxon>Aspergillus</taxon>
        <taxon>Aspergillus subgen. Fumigati</taxon>
    </lineage>
</organism>
<dbReference type="Proteomes" id="UP000001699">
    <property type="component" value="Unassembled WGS sequence"/>
</dbReference>
<dbReference type="VEuPathDB" id="FungiDB:AFUB_087380"/>
<keyword evidence="3" id="KW-1185">Reference proteome</keyword>
<dbReference type="PROSITE" id="PS51257">
    <property type="entry name" value="PROKAR_LIPOPROTEIN"/>
    <property type="match status" value="1"/>
</dbReference>
<sequence length="132" mass="14131">MALKNAQRVTFSNMISQNLMSFACTTSPIPVTVRIMIIAPPVPITSATPVVVPMVWVTAMVFRRALAPVPIPVMAARVIIPTDPSNILATAISSSVIWVAASSISSVALYCLRCWVPRQEKQLPGQAAAESK</sequence>
<name>B0YBP6_ASPFC</name>
<protein>
    <submittedName>
        <fullName evidence="2">Uncharacterized protein</fullName>
    </submittedName>
</protein>
<dbReference type="HOGENOM" id="CLU_1916591_0_0_1"/>
<keyword evidence="1" id="KW-1133">Transmembrane helix</keyword>
<feature type="transmembrane region" description="Helical" evidence="1">
    <location>
        <begin position="44"/>
        <end position="67"/>
    </location>
</feature>
<feature type="transmembrane region" description="Helical" evidence="1">
    <location>
        <begin position="87"/>
        <end position="112"/>
    </location>
</feature>
<dbReference type="EMBL" id="DS499601">
    <property type="protein sequence ID" value="EDP48027.1"/>
    <property type="molecule type" value="Genomic_DNA"/>
</dbReference>
<keyword evidence="1" id="KW-0812">Transmembrane</keyword>
<accession>B0YBP6</accession>
<keyword evidence="1" id="KW-0472">Membrane</keyword>
<evidence type="ECO:0000313" key="3">
    <source>
        <dbReference type="Proteomes" id="UP000001699"/>
    </source>
</evidence>